<accession>A0A8K0DRF9</accession>
<keyword evidence="2" id="KW-1185">Reference proteome</keyword>
<comment type="caution">
    <text evidence="1">The sequence shown here is derived from an EMBL/GenBank/DDBJ whole genome shotgun (WGS) entry which is preliminary data.</text>
</comment>
<dbReference type="AlphaFoldDB" id="A0A8K0DRF9"/>
<protein>
    <submittedName>
        <fullName evidence="1">Uncharacterized protein</fullName>
    </submittedName>
</protein>
<organism evidence="1 2">
    <name type="scientific">Rhamnella rubrinervis</name>
    <dbReference type="NCBI Taxonomy" id="2594499"/>
    <lineage>
        <taxon>Eukaryota</taxon>
        <taxon>Viridiplantae</taxon>
        <taxon>Streptophyta</taxon>
        <taxon>Embryophyta</taxon>
        <taxon>Tracheophyta</taxon>
        <taxon>Spermatophyta</taxon>
        <taxon>Magnoliopsida</taxon>
        <taxon>eudicotyledons</taxon>
        <taxon>Gunneridae</taxon>
        <taxon>Pentapetalae</taxon>
        <taxon>rosids</taxon>
        <taxon>fabids</taxon>
        <taxon>Rosales</taxon>
        <taxon>Rhamnaceae</taxon>
        <taxon>rhamnoid group</taxon>
        <taxon>Rhamneae</taxon>
        <taxon>Rhamnella</taxon>
    </lineage>
</organism>
<evidence type="ECO:0000313" key="2">
    <source>
        <dbReference type="Proteomes" id="UP000796880"/>
    </source>
</evidence>
<name>A0A8K0DRF9_9ROSA</name>
<evidence type="ECO:0000313" key="1">
    <source>
        <dbReference type="EMBL" id="KAF3433471.1"/>
    </source>
</evidence>
<dbReference type="Proteomes" id="UP000796880">
    <property type="component" value="Unassembled WGS sequence"/>
</dbReference>
<gene>
    <name evidence="1" type="ORF">FNV43_RR24573</name>
</gene>
<sequence length="75" mass="8954">MSTRVPKVQYVDSREIDHFQKDHGYVIYHWYMNQYRDYPSEQEALRKHLAHLGFEVPHAAKASSDDEDLKAYEDP</sequence>
<proteinExistence type="predicted"/>
<dbReference type="EMBL" id="VOIH02000011">
    <property type="protein sequence ID" value="KAF3433471.1"/>
    <property type="molecule type" value="Genomic_DNA"/>
</dbReference>
<reference evidence="1" key="1">
    <citation type="submission" date="2020-03" db="EMBL/GenBank/DDBJ databases">
        <title>A high-quality chromosome-level genome assembly of a woody plant with both climbing and erect habits, Rhamnella rubrinervis.</title>
        <authorList>
            <person name="Lu Z."/>
            <person name="Yang Y."/>
            <person name="Zhu X."/>
            <person name="Sun Y."/>
        </authorList>
    </citation>
    <scope>NUCLEOTIDE SEQUENCE</scope>
    <source>
        <strain evidence="1">BYM</strain>
        <tissue evidence="1">Leaf</tissue>
    </source>
</reference>